<evidence type="ECO:0000259" key="1">
    <source>
        <dbReference type="Pfam" id="PF13460"/>
    </source>
</evidence>
<name>A0A364V390_9CORY</name>
<proteinExistence type="predicted"/>
<dbReference type="InterPro" id="IPR016040">
    <property type="entry name" value="NAD(P)-bd_dom"/>
</dbReference>
<reference evidence="2 3" key="1">
    <citation type="journal article" date="2018" name="Syst. Appl. Microbiol.">
        <title>Corynebacterium heidelbergense sp. nov., isolated from the preen glands of Egyptian geese (Alopochen aegyptiacus).</title>
        <authorList>
            <person name="Braun M.S."/>
            <person name="Wang E."/>
            <person name="Zimmermann S."/>
            <person name="Wink M."/>
        </authorList>
    </citation>
    <scope>NUCLEOTIDE SEQUENCE [LARGE SCALE GENOMIC DNA]</scope>
    <source>
        <strain evidence="2 3">647</strain>
    </source>
</reference>
<feature type="domain" description="NAD(P)-binding" evidence="1">
    <location>
        <begin position="10"/>
        <end position="50"/>
    </location>
</feature>
<dbReference type="AlphaFoldDB" id="A0A364V390"/>
<sequence>MKKQHVLVLGAGGNVSRHSIPKLVAAGHSVSALVRNPDHVQKLVDEGATAI</sequence>
<dbReference type="Gene3D" id="3.40.50.720">
    <property type="entry name" value="NAD(P)-binding Rossmann-like Domain"/>
    <property type="match status" value="1"/>
</dbReference>
<feature type="non-terminal residue" evidence="2">
    <location>
        <position position="51"/>
    </location>
</feature>
<evidence type="ECO:0000313" key="2">
    <source>
        <dbReference type="EMBL" id="RAV31103.1"/>
    </source>
</evidence>
<gene>
    <name evidence="2" type="ORF">DLJ54_10145</name>
</gene>
<dbReference type="InterPro" id="IPR036291">
    <property type="entry name" value="NAD(P)-bd_dom_sf"/>
</dbReference>
<organism evidence="2 3">
    <name type="scientific">Corynebacterium heidelbergense</name>
    <dbReference type="NCBI Taxonomy" id="2055947"/>
    <lineage>
        <taxon>Bacteria</taxon>
        <taxon>Bacillati</taxon>
        <taxon>Actinomycetota</taxon>
        <taxon>Actinomycetes</taxon>
        <taxon>Mycobacteriales</taxon>
        <taxon>Corynebacteriaceae</taxon>
        <taxon>Corynebacterium</taxon>
    </lineage>
</organism>
<protein>
    <submittedName>
        <fullName evidence="2">Nucleoside-diphosphate sugar epimerase</fullName>
    </submittedName>
</protein>
<accession>A0A364V390</accession>
<dbReference type="SUPFAM" id="SSF51735">
    <property type="entry name" value="NAD(P)-binding Rossmann-fold domains"/>
    <property type="match status" value="1"/>
</dbReference>
<evidence type="ECO:0000313" key="3">
    <source>
        <dbReference type="Proteomes" id="UP000251577"/>
    </source>
</evidence>
<dbReference type="Proteomes" id="UP000251577">
    <property type="component" value="Unassembled WGS sequence"/>
</dbReference>
<dbReference type="Pfam" id="PF13460">
    <property type="entry name" value="NAD_binding_10"/>
    <property type="match status" value="1"/>
</dbReference>
<comment type="caution">
    <text evidence="2">The sequence shown here is derived from an EMBL/GenBank/DDBJ whole genome shotgun (WGS) entry which is preliminary data.</text>
</comment>
<dbReference type="EMBL" id="QHCV01000212">
    <property type="protein sequence ID" value="RAV31103.1"/>
    <property type="molecule type" value="Genomic_DNA"/>
</dbReference>
<keyword evidence="3" id="KW-1185">Reference proteome</keyword>